<protein>
    <submittedName>
        <fullName evidence="1">Uncharacterized protein</fullName>
    </submittedName>
</protein>
<sequence>MRLSLHVCIFYGRAVVEEPQGSPDCFKPGLSYMDAPSLHSRHSVIVSR</sequence>
<dbReference type="EMBL" id="LR699553">
    <property type="protein sequence ID" value="VVD30250.1"/>
    <property type="molecule type" value="Genomic_DNA"/>
</dbReference>
<dbReference type="AlphaFoldDB" id="A0A5Q4YWA6"/>
<organism evidence="1 2">
    <name type="scientific">Paraburkholderia dioscoreae</name>
    <dbReference type="NCBI Taxonomy" id="2604047"/>
    <lineage>
        <taxon>Bacteria</taxon>
        <taxon>Pseudomonadati</taxon>
        <taxon>Pseudomonadota</taxon>
        <taxon>Betaproteobacteria</taxon>
        <taxon>Burkholderiales</taxon>
        <taxon>Burkholderiaceae</taxon>
        <taxon>Paraburkholderia</taxon>
    </lineage>
</organism>
<accession>A0A5Q4YWA6</accession>
<gene>
    <name evidence="1" type="ORF">PDMSB3_3794</name>
</gene>
<dbReference type="Proteomes" id="UP000325811">
    <property type="component" value="Chromosome I"/>
</dbReference>
<dbReference type="KEGG" id="pdio:PDMSB3_3794"/>
<keyword evidence="2" id="KW-1185">Reference proteome</keyword>
<evidence type="ECO:0000313" key="2">
    <source>
        <dbReference type="Proteomes" id="UP000325811"/>
    </source>
</evidence>
<evidence type="ECO:0000313" key="1">
    <source>
        <dbReference type="EMBL" id="VVD30250.1"/>
    </source>
</evidence>
<reference evidence="1 2" key="1">
    <citation type="submission" date="2019-08" db="EMBL/GenBank/DDBJ databases">
        <authorList>
            <person name="Herpell B J."/>
        </authorList>
    </citation>
    <scope>NUCLEOTIDE SEQUENCE [LARGE SCALE GENOMIC DNA]</scope>
    <source>
        <strain evidence="2">Msb3</strain>
    </source>
</reference>
<name>A0A5Q4YWA6_9BURK</name>
<proteinExistence type="predicted"/>